<accession>A0ABU0L939</accession>
<sequence>MPSGARAGRIRAFRSEDVEAQLNRRRAALALVFSKPQEIEQALRAARRAARMGALHYDPARHAALIRLWKDCRGVSGMLERTPDAMHAPVWKAGPAKVSGGREGGCGGQNSAPCATAQSHGPAGYGNPAGPVRVRAQSPSNRAVER</sequence>
<evidence type="ECO:0000256" key="1">
    <source>
        <dbReference type="SAM" id="MobiDB-lite"/>
    </source>
</evidence>
<dbReference type="Proteomes" id="UP001241747">
    <property type="component" value="Unassembled WGS sequence"/>
</dbReference>
<keyword evidence="3" id="KW-1185">Reference proteome</keyword>
<name>A0ABU0L939_XANAG</name>
<organism evidence="2 3">
    <name type="scientific">Xanthobacter agilis</name>
    <dbReference type="NCBI Taxonomy" id="47492"/>
    <lineage>
        <taxon>Bacteria</taxon>
        <taxon>Pseudomonadati</taxon>
        <taxon>Pseudomonadota</taxon>
        <taxon>Alphaproteobacteria</taxon>
        <taxon>Hyphomicrobiales</taxon>
        <taxon>Xanthobacteraceae</taxon>
        <taxon>Xanthobacter</taxon>
    </lineage>
</organism>
<reference evidence="2 3" key="1">
    <citation type="submission" date="2023-07" db="EMBL/GenBank/DDBJ databases">
        <title>Genomic Encyclopedia of Type Strains, Phase IV (KMG-IV): sequencing the most valuable type-strain genomes for metagenomic binning, comparative biology and taxonomic classification.</title>
        <authorList>
            <person name="Goeker M."/>
        </authorList>
    </citation>
    <scope>NUCLEOTIDE SEQUENCE [LARGE SCALE GENOMIC DNA]</scope>
    <source>
        <strain evidence="2 3">DSM 3770</strain>
    </source>
</reference>
<gene>
    <name evidence="2" type="ORF">QOZ94_000432</name>
</gene>
<comment type="caution">
    <text evidence="2">The sequence shown here is derived from an EMBL/GenBank/DDBJ whole genome shotgun (WGS) entry which is preliminary data.</text>
</comment>
<proteinExistence type="predicted"/>
<dbReference type="EMBL" id="JAUSVY010000001">
    <property type="protein sequence ID" value="MDQ0503662.1"/>
    <property type="molecule type" value="Genomic_DNA"/>
</dbReference>
<feature type="compositionally biased region" description="Polar residues" evidence="1">
    <location>
        <begin position="109"/>
        <end position="119"/>
    </location>
</feature>
<evidence type="ECO:0000313" key="2">
    <source>
        <dbReference type="EMBL" id="MDQ0503662.1"/>
    </source>
</evidence>
<evidence type="ECO:0000313" key="3">
    <source>
        <dbReference type="Proteomes" id="UP001241747"/>
    </source>
</evidence>
<feature type="compositionally biased region" description="Polar residues" evidence="1">
    <location>
        <begin position="137"/>
        <end position="146"/>
    </location>
</feature>
<feature type="region of interest" description="Disordered" evidence="1">
    <location>
        <begin position="94"/>
        <end position="146"/>
    </location>
</feature>
<protein>
    <submittedName>
        <fullName evidence="2">Uncharacterized protein</fullName>
    </submittedName>
</protein>